<reference evidence="6" key="2">
    <citation type="submission" date="2021-04" db="EMBL/GenBank/DDBJ databases">
        <authorList>
            <person name="Gilroy R."/>
        </authorList>
    </citation>
    <scope>NUCLEOTIDE SEQUENCE</scope>
    <source>
        <strain evidence="6">23274</strain>
    </source>
</reference>
<dbReference type="InterPro" id="IPR058932">
    <property type="entry name" value="KDD_N"/>
</dbReference>
<feature type="region of interest" description="Disordered" evidence="3">
    <location>
        <begin position="1"/>
        <end position="24"/>
    </location>
</feature>
<feature type="domain" description="L-erythro-3,5-diaminohexanoate dehydrogenase N-terminal" evidence="5">
    <location>
        <begin position="10"/>
        <end position="158"/>
    </location>
</feature>
<evidence type="ECO:0000256" key="3">
    <source>
        <dbReference type="SAM" id="MobiDB-lite"/>
    </source>
</evidence>
<name>A0A9D2ACV9_9BACT</name>
<dbReference type="PANTHER" id="PTHR48106">
    <property type="entry name" value="QUINONE OXIDOREDUCTASE PIG3-RELATED"/>
    <property type="match status" value="1"/>
</dbReference>
<protein>
    <submittedName>
        <fullName evidence="6">Zinc-binding dehydrogenase</fullName>
    </submittedName>
</protein>
<keyword evidence="1" id="KW-0521">NADP</keyword>
<proteinExistence type="predicted"/>
<dbReference type="EMBL" id="DXFT01000173">
    <property type="protein sequence ID" value="HIX04212.1"/>
    <property type="molecule type" value="Genomic_DNA"/>
</dbReference>
<sequence length="346" mass="37237">MKKGNKYGTHRVISPKGVLPQPADKLDNNMDEIYDNEILIDVQTLNIDSASFTDISNRAGGDPEKIKEIMFDIVAKQGKHRNPWTGSGGMLLGTVEKIGDALIGKTDLKVGDKIATLVSLSLTPLRIDKIKEIRADVDQVDIDGKAILFESGIYAKIPSDLPEKLALSALDVAGAPAQTAKLVKPGDTVLIIGAGGKSGMLCCYEAKKRAGVTGKVIGLCHSQKSTERLEKLGFCDYVFSADATQPVPVMEKISELTNGEMCDITINNVNIPDTEMTSILCTKNDGLVYFFSMATSFTKAALGAEGVGSDVTMIVGNGYTKGHAEITLQELRECEALRKIFTELYA</sequence>
<evidence type="ECO:0000256" key="2">
    <source>
        <dbReference type="ARBA" id="ARBA00023002"/>
    </source>
</evidence>
<evidence type="ECO:0000313" key="7">
    <source>
        <dbReference type="Proteomes" id="UP000824202"/>
    </source>
</evidence>
<organism evidence="6 7">
    <name type="scientific">Candidatus Odoribacter faecigallinarum</name>
    <dbReference type="NCBI Taxonomy" id="2838706"/>
    <lineage>
        <taxon>Bacteria</taxon>
        <taxon>Pseudomonadati</taxon>
        <taxon>Bacteroidota</taxon>
        <taxon>Bacteroidia</taxon>
        <taxon>Bacteroidales</taxon>
        <taxon>Odoribacteraceae</taxon>
        <taxon>Odoribacter</taxon>
    </lineage>
</organism>
<comment type="caution">
    <text evidence="6">The sequence shown here is derived from an EMBL/GenBank/DDBJ whole genome shotgun (WGS) entry which is preliminary data.</text>
</comment>
<dbReference type="InterPro" id="IPR013149">
    <property type="entry name" value="ADH-like_C"/>
</dbReference>
<keyword evidence="2" id="KW-0560">Oxidoreductase</keyword>
<dbReference type="Pfam" id="PF26370">
    <property type="entry name" value="KDD_N"/>
    <property type="match status" value="1"/>
</dbReference>
<reference evidence="6" key="1">
    <citation type="journal article" date="2021" name="PeerJ">
        <title>Extensive microbial diversity within the chicken gut microbiome revealed by metagenomics and culture.</title>
        <authorList>
            <person name="Gilroy R."/>
            <person name="Ravi A."/>
            <person name="Getino M."/>
            <person name="Pursley I."/>
            <person name="Horton D.L."/>
            <person name="Alikhan N.F."/>
            <person name="Baker D."/>
            <person name="Gharbi K."/>
            <person name="Hall N."/>
            <person name="Watson M."/>
            <person name="Adriaenssens E.M."/>
            <person name="Foster-Nyarko E."/>
            <person name="Jarju S."/>
            <person name="Secka A."/>
            <person name="Antonio M."/>
            <person name="Oren A."/>
            <person name="Chaudhuri R.R."/>
            <person name="La Ragione R."/>
            <person name="Hildebrand F."/>
            <person name="Pallen M.J."/>
        </authorList>
    </citation>
    <scope>NUCLEOTIDE SEQUENCE</scope>
    <source>
        <strain evidence="6">23274</strain>
    </source>
</reference>
<dbReference type="Proteomes" id="UP000824202">
    <property type="component" value="Unassembled WGS sequence"/>
</dbReference>
<dbReference type="Gene3D" id="3.90.180.10">
    <property type="entry name" value="Medium-chain alcohol dehydrogenases, catalytic domain"/>
    <property type="match status" value="1"/>
</dbReference>
<dbReference type="Pfam" id="PF00107">
    <property type="entry name" value="ADH_zinc_N"/>
    <property type="match status" value="1"/>
</dbReference>
<dbReference type="SUPFAM" id="SSF51735">
    <property type="entry name" value="NAD(P)-binding Rossmann-fold domains"/>
    <property type="match status" value="1"/>
</dbReference>
<dbReference type="GO" id="GO:0005829">
    <property type="term" value="C:cytosol"/>
    <property type="evidence" value="ECO:0007669"/>
    <property type="project" value="TreeGrafter"/>
</dbReference>
<dbReference type="GO" id="GO:0070402">
    <property type="term" value="F:NADPH binding"/>
    <property type="evidence" value="ECO:0007669"/>
    <property type="project" value="TreeGrafter"/>
</dbReference>
<dbReference type="AlphaFoldDB" id="A0A9D2ACV9"/>
<evidence type="ECO:0000259" key="4">
    <source>
        <dbReference type="Pfam" id="PF00107"/>
    </source>
</evidence>
<dbReference type="SUPFAM" id="SSF50129">
    <property type="entry name" value="GroES-like"/>
    <property type="match status" value="1"/>
</dbReference>
<evidence type="ECO:0000256" key="1">
    <source>
        <dbReference type="ARBA" id="ARBA00022857"/>
    </source>
</evidence>
<accession>A0A9D2ACV9</accession>
<dbReference type="GO" id="GO:0003960">
    <property type="term" value="F:quinone reductase (NADPH) activity"/>
    <property type="evidence" value="ECO:0007669"/>
    <property type="project" value="TreeGrafter"/>
</dbReference>
<dbReference type="PANTHER" id="PTHR48106:SF13">
    <property type="entry name" value="QUINONE OXIDOREDUCTASE-RELATED"/>
    <property type="match status" value="1"/>
</dbReference>
<feature type="domain" description="Alcohol dehydrogenase-like C-terminal" evidence="4">
    <location>
        <begin position="201"/>
        <end position="293"/>
    </location>
</feature>
<dbReference type="InterPro" id="IPR011032">
    <property type="entry name" value="GroES-like_sf"/>
</dbReference>
<evidence type="ECO:0000313" key="6">
    <source>
        <dbReference type="EMBL" id="HIX04212.1"/>
    </source>
</evidence>
<dbReference type="InterPro" id="IPR036291">
    <property type="entry name" value="NAD(P)-bd_dom_sf"/>
</dbReference>
<evidence type="ECO:0000259" key="5">
    <source>
        <dbReference type="Pfam" id="PF26370"/>
    </source>
</evidence>
<dbReference type="GO" id="GO:0035925">
    <property type="term" value="F:mRNA 3'-UTR AU-rich region binding"/>
    <property type="evidence" value="ECO:0007669"/>
    <property type="project" value="TreeGrafter"/>
</dbReference>
<gene>
    <name evidence="6" type="ORF">H9863_08905</name>
</gene>